<reference evidence="1 2" key="1">
    <citation type="journal article" date="2016" name="Mol. Biol. Evol.">
        <title>Comparative Genomics of Early-Diverging Mushroom-Forming Fungi Provides Insights into the Origins of Lignocellulose Decay Capabilities.</title>
        <authorList>
            <person name="Nagy L.G."/>
            <person name="Riley R."/>
            <person name="Tritt A."/>
            <person name="Adam C."/>
            <person name="Daum C."/>
            <person name="Floudas D."/>
            <person name="Sun H."/>
            <person name="Yadav J.S."/>
            <person name="Pangilinan J."/>
            <person name="Larsson K.H."/>
            <person name="Matsuura K."/>
            <person name="Barry K."/>
            <person name="Labutti K."/>
            <person name="Kuo R."/>
            <person name="Ohm R.A."/>
            <person name="Bhattacharya S.S."/>
            <person name="Shirouzu T."/>
            <person name="Yoshinaga Y."/>
            <person name="Martin F.M."/>
            <person name="Grigoriev I.V."/>
            <person name="Hibbett D.S."/>
        </authorList>
    </citation>
    <scope>NUCLEOTIDE SEQUENCE [LARGE SCALE GENOMIC DNA]</scope>
    <source>
        <strain evidence="1 2">TUFC12733</strain>
    </source>
</reference>
<keyword evidence="2" id="KW-1185">Reference proteome</keyword>
<organism evidence="1 2">
    <name type="scientific">Calocera viscosa (strain TUFC12733)</name>
    <dbReference type="NCBI Taxonomy" id="1330018"/>
    <lineage>
        <taxon>Eukaryota</taxon>
        <taxon>Fungi</taxon>
        <taxon>Dikarya</taxon>
        <taxon>Basidiomycota</taxon>
        <taxon>Agaricomycotina</taxon>
        <taxon>Dacrymycetes</taxon>
        <taxon>Dacrymycetales</taxon>
        <taxon>Dacrymycetaceae</taxon>
        <taxon>Calocera</taxon>
    </lineage>
</organism>
<dbReference type="AlphaFoldDB" id="A0A167HE08"/>
<protein>
    <submittedName>
        <fullName evidence="1">Uncharacterized protein</fullName>
    </submittedName>
</protein>
<accession>A0A167HE08</accession>
<evidence type="ECO:0000313" key="2">
    <source>
        <dbReference type="Proteomes" id="UP000076738"/>
    </source>
</evidence>
<dbReference type="Proteomes" id="UP000076738">
    <property type="component" value="Unassembled WGS sequence"/>
</dbReference>
<evidence type="ECO:0000313" key="1">
    <source>
        <dbReference type="EMBL" id="KZO91525.1"/>
    </source>
</evidence>
<name>A0A167HE08_CALVF</name>
<proteinExistence type="predicted"/>
<sequence length="94" mass="10658">MIKGEEECIHFHIAGVNDDSDQKMRTRSRWWATCATTSSVLLSPSRGRECVHDPLRQFRARGVDKMSGFQRSCNCPPSSLLFIALAFFDILAPR</sequence>
<gene>
    <name evidence="1" type="ORF">CALVIDRAFT_344985</name>
</gene>
<dbReference type="EMBL" id="KV417322">
    <property type="protein sequence ID" value="KZO91525.1"/>
    <property type="molecule type" value="Genomic_DNA"/>
</dbReference>